<organism evidence="3">
    <name type="scientific">Siphoviridae sp. ct4T77</name>
    <dbReference type="NCBI Taxonomy" id="2823563"/>
    <lineage>
        <taxon>Viruses</taxon>
        <taxon>Duplodnaviria</taxon>
        <taxon>Heunggongvirae</taxon>
        <taxon>Uroviricota</taxon>
        <taxon>Caudoviricetes</taxon>
    </lineage>
</organism>
<evidence type="ECO:0000256" key="2">
    <source>
        <dbReference type="SAM" id="Phobius"/>
    </source>
</evidence>
<sequence>MTTYNIIDLLIIACSSLLVWSIAATLTLWHERKEREPKATTATEVEDEPPTEIPENDKGWGVRTGYVERMRTEIVKCLDGSPYCYVSIEDRGKGEALTHGEAHALLLPFLQKGYYAYRELTGWTGDKVTRFRVAKHRDAEPTALEITEELLTKNVQL</sequence>
<feature type="transmembrane region" description="Helical" evidence="2">
    <location>
        <begin position="6"/>
        <end position="29"/>
    </location>
</feature>
<feature type="region of interest" description="Disordered" evidence="1">
    <location>
        <begin position="35"/>
        <end position="58"/>
    </location>
</feature>
<keyword evidence="2" id="KW-1133">Transmembrane helix</keyword>
<accession>A0A8S5L8V5</accession>
<keyword evidence="2" id="KW-0472">Membrane</keyword>
<dbReference type="EMBL" id="BK014659">
    <property type="protein sequence ID" value="DAD66379.1"/>
    <property type="molecule type" value="Genomic_DNA"/>
</dbReference>
<protein>
    <submittedName>
        <fullName evidence="3">Uncharacterized protein</fullName>
    </submittedName>
</protein>
<evidence type="ECO:0000313" key="3">
    <source>
        <dbReference type="EMBL" id="DAD66379.1"/>
    </source>
</evidence>
<keyword evidence="2" id="KW-0812">Transmembrane</keyword>
<reference evidence="3" key="1">
    <citation type="journal article" date="2021" name="Proc. Natl. Acad. Sci. U.S.A.">
        <title>A Catalog of Tens of Thousands of Viruses from Human Metagenomes Reveals Hidden Associations with Chronic Diseases.</title>
        <authorList>
            <person name="Tisza M.J."/>
            <person name="Buck C.B."/>
        </authorList>
    </citation>
    <scope>NUCLEOTIDE SEQUENCE</scope>
    <source>
        <strain evidence="3">Ct4T77</strain>
    </source>
</reference>
<proteinExistence type="predicted"/>
<evidence type="ECO:0000256" key="1">
    <source>
        <dbReference type="SAM" id="MobiDB-lite"/>
    </source>
</evidence>
<name>A0A8S5L8V5_9CAUD</name>